<dbReference type="Proteomes" id="UP001174936">
    <property type="component" value="Unassembled WGS sequence"/>
</dbReference>
<accession>A0AA40CM03</accession>
<evidence type="ECO:0000313" key="2">
    <source>
        <dbReference type="Proteomes" id="UP001174936"/>
    </source>
</evidence>
<reference evidence="1" key="1">
    <citation type="submission" date="2023-06" db="EMBL/GenBank/DDBJ databases">
        <title>Genome-scale phylogeny and comparative genomics of the fungal order Sordariales.</title>
        <authorList>
            <consortium name="Lawrence Berkeley National Laboratory"/>
            <person name="Hensen N."/>
            <person name="Bonometti L."/>
            <person name="Westerberg I."/>
            <person name="Brannstrom I.O."/>
            <person name="Guillou S."/>
            <person name="Cros-Aarteil S."/>
            <person name="Calhoun S."/>
            <person name="Haridas S."/>
            <person name="Kuo A."/>
            <person name="Mondo S."/>
            <person name="Pangilinan J."/>
            <person name="Riley R."/>
            <person name="Labutti K."/>
            <person name="Andreopoulos B."/>
            <person name="Lipzen A."/>
            <person name="Chen C."/>
            <person name="Yanf M."/>
            <person name="Daum C."/>
            <person name="Ng V."/>
            <person name="Clum A."/>
            <person name="Steindorff A."/>
            <person name="Ohm R."/>
            <person name="Martin F."/>
            <person name="Silar P."/>
            <person name="Natvig D."/>
            <person name="Lalanne C."/>
            <person name="Gautier V."/>
            <person name="Ament-Velasquez S.L."/>
            <person name="Kruys A."/>
            <person name="Hutchinson M.I."/>
            <person name="Powell A.J."/>
            <person name="Barry K."/>
            <person name="Miller A.N."/>
            <person name="Grigoriev I.V."/>
            <person name="Debuchy R."/>
            <person name="Gladieux P."/>
            <person name="Thoren M.H."/>
            <person name="Johannesson H."/>
        </authorList>
    </citation>
    <scope>NUCLEOTIDE SEQUENCE</scope>
    <source>
        <strain evidence="1">SMH2532-1</strain>
    </source>
</reference>
<sequence>MEVKGHRDGRAHKEDVIDLTTPEPTGSWVALGPFGVWTPVEFKAASTLWPYVPTDLG</sequence>
<evidence type="ECO:0000313" key="1">
    <source>
        <dbReference type="EMBL" id="KAK0643911.1"/>
    </source>
</evidence>
<dbReference type="AlphaFoldDB" id="A0AA40CM03"/>
<proteinExistence type="predicted"/>
<keyword evidence="2" id="KW-1185">Reference proteome</keyword>
<gene>
    <name evidence="1" type="ORF">B0T16DRAFT_416847</name>
</gene>
<protein>
    <submittedName>
        <fullName evidence="1">Uncharacterized protein</fullName>
    </submittedName>
</protein>
<name>A0AA40CM03_9PEZI</name>
<organism evidence="1 2">
    <name type="scientific">Cercophora newfieldiana</name>
    <dbReference type="NCBI Taxonomy" id="92897"/>
    <lineage>
        <taxon>Eukaryota</taxon>
        <taxon>Fungi</taxon>
        <taxon>Dikarya</taxon>
        <taxon>Ascomycota</taxon>
        <taxon>Pezizomycotina</taxon>
        <taxon>Sordariomycetes</taxon>
        <taxon>Sordariomycetidae</taxon>
        <taxon>Sordariales</taxon>
        <taxon>Lasiosphaeriaceae</taxon>
        <taxon>Cercophora</taxon>
    </lineage>
</organism>
<comment type="caution">
    <text evidence="1">The sequence shown here is derived from an EMBL/GenBank/DDBJ whole genome shotgun (WGS) entry which is preliminary data.</text>
</comment>
<dbReference type="EMBL" id="JAULSV010000005">
    <property type="protein sequence ID" value="KAK0643911.1"/>
    <property type="molecule type" value="Genomic_DNA"/>
</dbReference>